<comment type="similarity">
    <text evidence="4">Belongs to the class-III pyridoxal-phosphate-dependent aminotransferase family.</text>
</comment>
<name>A0ABY8NCF5_9GAMM</name>
<dbReference type="PANTHER" id="PTHR42684:SF1">
    <property type="entry name" value="BETA-ALANINE--PYRUVATE AMINOTRANSFERASE"/>
    <property type="match status" value="1"/>
</dbReference>
<evidence type="ECO:0000256" key="4">
    <source>
        <dbReference type="RuleBase" id="RU003560"/>
    </source>
</evidence>
<evidence type="ECO:0000313" key="6">
    <source>
        <dbReference type="Proteomes" id="UP001236500"/>
    </source>
</evidence>
<dbReference type="InterPro" id="IPR015424">
    <property type="entry name" value="PyrdxlP-dep_Trfase"/>
</dbReference>
<dbReference type="InterPro" id="IPR005814">
    <property type="entry name" value="Aminotrans_3"/>
</dbReference>
<dbReference type="EMBL" id="CP118605">
    <property type="protein sequence ID" value="WGL15742.1"/>
    <property type="molecule type" value="Genomic_DNA"/>
</dbReference>
<dbReference type="Gene3D" id="3.40.640.10">
    <property type="entry name" value="Type I PLP-dependent aspartate aminotransferase-like (Major domain)"/>
    <property type="match status" value="1"/>
</dbReference>
<accession>A0ABY8NCF5</accession>
<dbReference type="Gene3D" id="3.90.1150.10">
    <property type="entry name" value="Aspartate Aminotransferase, domain 1"/>
    <property type="match status" value="1"/>
</dbReference>
<dbReference type="CDD" id="cd00610">
    <property type="entry name" value="OAT_like"/>
    <property type="match status" value="1"/>
</dbReference>
<proteinExistence type="inferred from homology"/>
<evidence type="ECO:0000256" key="2">
    <source>
        <dbReference type="ARBA" id="ARBA00022679"/>
    </source>
</evidence>
<keyword evidence="1 5" id="KW-0032">Aminotransferase</keyword>
<dbReference type="InterPro" id="IPR015421">
    <property type="entry name" value="PyrdxlP-dep_Trfase_major"/>
</dbReference>
<sequence>MSELNTELNTQAFWMPFTPNRSFKAAPRIVERAEGIYLFEKSGRKIIDATAGLWCSNAGHCRSEIAEAIHQQALKLDYSSIFNFGHELSFEYSERLVQYTPDGLNRVFFGNSGSEAVESALKIALQYQRARGKGTRTMFIGREKGYHGVNFGGISVGGLPPNYQTFGQPVKANHMRHTLDIERNAFTKGLPEHGVELAEDLERLVAFHGADQIAAVIVEPFSGAGGVVLPPKGYLQRLREICDKHDLLLIFDEVISGWGRTGSPFAAQEFGVTPDMITSAKGITNATVPLGAVFVSDKIYNTVMDAAPEGGVEFFHGYTYSAHPVACAAGMATLDIYDREGLLTRAAGDIGKHWEKALHSLADLDNVIDVRNYGLVGAIELRAPENLKGKFGAKASALAWEAGVMARGIGDALCMSPPLIIEAHEIDEIVTRLREVISGLQ</sequence>
<dbReference type="Proteomes" id="UP001236500">
    <property type="component" value="Chromosome"/>
</dbReference>
<keyword evidence="3 4" id="KW-0663">Pyridoxal phosphate</keyword>
<dbReference type="GO" id="GO:0008483">
    <property type="term" value="F:transaminase activity"/>
    <property type="evidence" value="ECO:0007669"/>
    <property type="project" value="UniProtKB-KW"/>
</dbReference>
<evidence type="ECO:0000256" key="1">
    <source>
        <dbReference type="ARBA" id="ARBA00022576"/>
    </source>
</evidence>
<dbReference type="RefSeq" id="WP_280318807.1">
    <property type="nucleotide sequence ID" value="NZ_CP118605.1"/>
</dbReference>
<reference evidence="5 6" key="1">
    <citation type="submission" date="2023-02" db="EMBL/GenBank/DDBJ databases">
        <title>Description and genomic characterization of Microbulbifer bruguierae sp. nov., isolated from the sediment of mangrove plant Bruguiera sexangula.</title>
        <authorList>
            <person name="Long M."/>
        </authorList>
    </citation>
    <scope>NUCLEOTIDE SEQUENCE [LARGE SCALE GENOMIC DNA]</scope>
    <source>
        <strain evidence="5 6">H12</strain>
    </source>
</reference>
<protein>
    <submittedName>
        <fullName evidence="5">Aspartate aminotransferase family protein</fullName>
    </submittedName>
</protein>
<keyword evidence="2" id="KW-0808">Transferase</keyword>
<dbReference type="Pfam" id="PF00202">
    <property type="entry name" value="Aminotran_3"/>
    <property type="match status" value="1"/>
</dbReference>
<evidence type="ECO:0000313" key="5">
    <source>
        <dbReference type="EMBL" id="WGL15742.1"/>
    </source>
</evidence>
<gene>
    <name evidence="5" type="ORF">PVT68_13300</name>
</gene>
<dbReference type="PANTHER" id="PTHR42684">
    <property type="entry name" value="ADENOSYLMETHIONINE-8-AMINO-7-OXONONANOATE AMINOTRANSFERASE"/>
    <property type="match status" value="1"/>
</dbReference>
<evidence type="ECO:0000256" key="3">
    <source>
        <dbReference type="ARBA" id="ARBA00022898"/>
    </source>
</evidence>
<dbReference type="PIRSF" id="PIRSF000521">
    <property type="entry name" value="Transaminase_4ab_Lys_Orn"/>
    <property type="match status" value="1"/>
</dbReference>
<dbReference type="InterPro" id="IPR015422">
    <property type="entry name" value="PyrdxlP-dep_Trfase_small"/>
</dbReference>
<organism evidence="5 6">
    <name type="scientific">Microbulbifer bruguierae</name>
    <dbReference type="NCBI Taxonomy" id="3029061"/>
    <lineage>
        <taxon>Bacteria</taxon>
        <taxon>Pseudomonadati</taxon>
        <taxon>Pseudomonadota</taxon>
        <taxon>Gammaproteobacteria</taxon>
        <taxon>Cellvibrionales</taxon>
        <taxon>Microbulbiferaceae</taxon>
        <taxon>Microbulbifer</taxon>
    </lineage>
</organism>
<keyword evidence="6" id="KW-1185">Reference proteome</keyword>
<dbReference type="SUPFAM" id="SSF53383">
    <property type="entry name" value="PLP-dependent transferases"/>
    <property type="match status" value="1"/>
</dbReference>